<evidence type="ECO:0000256" key="7">
    <source>
        <dbReference type="ARBA" id="ARBA00022729"/>
    </source>
</evidence>
<evidence type="ECO:0000313" key="19">
    <source>
        <dbReference type="EMBL" id="THV34506.1"/>
    </source>
</evidence>
<dbReference type="NCBIfam" id="TIGR01783">
    <property type="entry name" value="TonB-siderophor"/>
    <property type="match status" value="1"/>
</dbReference>
<evidence type="ECO:0000256" key="14">
    <source>
        <dbReference type="PROSITE-ProRule" id="PRU01360"/>
    </source>
</evidence>
<dbReference type="PANTHER" id="PTHR32552">
    <property type="entry name" value="FERRICHROME IRON RECEPTOR-RELATED"/>
    <property type="match status" value="1"/>
</dbReference>
<evidence type="ECO:0000256" key="8">
    <source>
        <dbReference type="ARBA" id="ARBA00023004"/>
    </source>
</evidence>
<evidence type="ECO:0000256" key="11">
    <source>
        <dbReference type="ARBA" id="ARBA00023136"/>
    </source>
</evidence>
<feature type="domain" description="TonB-dependent receptor plug" evidence="18">
    <location>
        <begin position="82"/>
        <end position="181"/>
    </location>
</feature>
<evidence type="ECO:0000256" key="10">
    <source>
        <dbReference type="ARBA" id="ARBA00023077"/>
    </source>
</evidence>
<evidence type="ECO:0000313" key="20">
    <source>
        <dbReference type="Proteomes" id="UP000307378"/>
    </source>
</evidence>
<evidence type="ECO:0000256" key="16">
    <source>
        <dbReference type="SAM" id="SignalP"/>
    </source>
</evidence>
<dbReference type="PANTHER" id="PTHR32552:SF68">
    <property type="entry name" value="FERRICHROME OUTER MEMBRANE TRANSPORTER_PHAGE RECEPTOR"/>
    <property type="match status" value="1"/>
</dbReference>
<keyword evidence="11 14" id="KW-0472">Membrane</keyword>
<dbReference type="EMBL" id="STGU01000008">
    <property type="protein sequence ID" value="THV34506.1"/>
    <property type="molecule type" value="Genomic_DNA"/>
</dbReference>
<evidence type="ECO:0000256" key="15">
    <source>
        <dbReference type="RuleBase" id="RU003357"/>
    </source>
</evidence>
<comment type="similarity">
    <text evidence="2 14 15">Belongs to the TonB-dependent receptor family.</text>
</comment>
<keyword evidence="3 14" id="KW-0813">Transport</keyword>
<protein>
    <submittedName>
        <fullName evidence="19">TonB-dependent siderophore receptor</fullName>
    </submittedName>
</protein>
<evidence type="ECO:0000256" key="5">
    <source>
        <dbReference type="ARBA" id="ARBA00022496"/>
    </source>
</evidence>
<dbReference type="Pfam" id="PF00593">
    <property type="entry name" value="TonB_dep_Rec_b-barrel"/>
    <property type="match status" value="1"/>
</dbReference>
<keyword evidence="8" id="KW-0408">Iron</keyword>
<keyword evidence="12 19" id="KW-0675">Receptor</keyword>
<evidence type="ECO:0000256" key="2">
    <source>
        <dbReference type="ARBA" id="ARBA00009810"/>
    </source>
</evidence>
<dbReference type="PROSITE" id="PS52016">
    <property type="entry name" value="TONB_DEPENDENT_REC_3"/>
    <property type="match status" value="1"/>
</dbReference>
<dbReference type="GO" id="GO:0015344">
    <property type="term" value="F:siderophore uptake transmembrane transporter activity"/>
    <property type="evidence" value="ECO:0007669"/>
    <property type="project" value="TreeGrafter"/>
</dbReference>
<sequence>MVRTKTTGASAKISVRYCTAILLGCTALVAFAPQRSIAQDAETDDGSTVLQTITVEGAGQADDSKTVVARDAAAGSRLTTDIMDTAASVSVVTAKEIQQRAAKSIEEVLQYTPAVNADFYGSDDRFDYYKIRGFDAWAYRDGLTLGDPFGGIREEPYAFERVEVLKGASSTAYGVSDPGGALNYATKLPKTGRFGEVYGTAGSNKHGEVGFDFGDNLTEDDTLSYRLTGKLQNADKEYDFSQDDEKFIMGGLTWRPTDMTSLSVVYDHLNRDSVPGGGGHPIGTDLDRSVFLGEPDYNYDVTNRNTFSVLFDHDFGNGLTFGSNARYSKSNTGFGYAYVQDNSPDYAGTTVSRAYYGNAQSREDFVIDAHVQYDANFSVVDSRTLVGLDYKRHDGTGTTYYTSAPDINWTNPVYSGAPSYATPYVADVSKQSTVGLYVEQEATIADKLILSVGLRNDWMDLSSVDTQWYSTGSPITTNSSDDFSELSKRIGATYRLTEEFAVYASYAESVAPPSIGVAPERGEQMELGVKYSPDAFPALFTASIYDLTKNNITRTNPSTALSETIGEVRVRGIDLEAKAEVTDNLSLTGGYSYLVSEIIENGTSGNEGNELAMVPRQTASLWLNYTIEGDGQRGDVTVGGGVRYIGSYFYTDENTGSTDGNFVFDAAMTYKIRENTSFELNVSNLFDEKYIANAGYGADFYNPGRAIYATIRQTW</sequence>
<dbReference type="Gene3D" id="2.170.130.10">
    <property type="entry name" value="TonB-dependent receptor, plug domain"/>
    <property type="match status" value="1"/>
</dbReference>
<evidence type="ECO:0000259" key="18">
    <source>
        <dbReference type="Pfam" id="PF07715"/>
    </source>
</evidence>
<dbReference type="RefSeq" id="WP_136542040.1">
    <property type="nucleotide sequence ID" value="NZ_STGU01000008.1"/>
</dbReference>
<dbReference type="SUPFAM" id="SSF56935">
    <property type="entry name" value="Porins"/>
    <property type="match status" value="1"/>
</dbReference>
<gene>
    <name evidence="19" type="ORF">FAA86_15515</name>
</gene>
<dbReference type="Pfam" id="PF07715">
    <property type="entry name" value="Plug"/>
    <property type="match status" value="1"/>
</dbReference>
<proteinExistence type="inferred from homology"/>
<dbReference type="InterPro" id="IPR036942">
    <property type="entry name" value="Beta-barrel_TonB_sf"/>
</dbReference>
<name>A0A4V6T6I6_9HYPH</name>
<keyword evidence="10 15" id="KW-0798">TonB box</keyword>
<dbReference type="InterPro" id="IPR039426">
    <property type="entry name" value="TonB-dep_rcpt-like"/>
</dbReference>
<comment type="subcellular location">
    <subcellularLocation>
        <location evidence="1 14">Cell outer membrane</location>
        <topology evidence="1 14">Multi-pass membrane protein</topology>
    </subcellularLocation>
</comment>
<feature type="chain" id="PRO_5020224670" evidence="16">
    <location>
        <begin position="33"/>
        <end position="715"/>
    </location>
</feature>
<feature type="signal peptide" evidence="16">
    <location>
        <begin position="1"/>
        <end position="32"/>
    </location>
</feature>
<organism evidence="19 20">
    <name type="scientific">Rhizobium rosettiformans W3</name>
    <dbReference type="NCBI Taxonomy" id="538378"/>
    <lineage>
        <taxon>Bacteria</taxon>
        <taxon>Pseudomonadati</taxon>
        <taxon>Pseudomonadota</taxon>
        <taxon>Alphaproteobacteria</taxon>
        <taxon>Hyphomicrobiales</taxon>
        <taxon>Rhizobiaceae</taxon>
        <taxon>Rhizobium/Agrobacterium group</taxon>
        <taxon>Rhizobium</taxon>
    </lineage>
</organism>
<keyword evidence="5" id="KW-0410">Iron transport</keyword>
<dbReference type="InterPro" id="IPR037066">
    <property type="entry name" value="Plug_dom_sf"/>
</dbReference>
<reference evidence="19 20" key="1">
    <citation type="submission" date="2019-04" db="EMBL/GenBank/DDBJ databases">
        <title>genome sequence of strain W3.</title>
        <authorList>
            <person name="Gao J."/>
            <person name="Sun J."/>
        </authorList>
    </citation>
    <scope>NUCLEOTIDE SEQUENCE [LARGE SCALE GENOMIC DNA]</scope>
    <source>
        <strain evidence="19 20">W3</strain>
    </source>
</reference>
<dbReference type="GO" id="GO:0038023">
    <property type="term" value="F:signaling receptor activity"/>
    <property type="evidence" value="ECO:0007669"/>
    <property type="project" value="InterPro"/>
</dbReference>
<evidence type="ECO:0000256" key="13">
    <source>
        <dbReference type="ARBA" id="ARBA00023237"/>
    </source>
</evidence>
<evidence type="ECO:0000256" key="4">
    <source>
        <dbReference type="ARBA" id="ARBA00022452"/>
    </source>
</evidence>
<keyword evidence="4 14" id="KW-1134">Transmembrane beta strand</keyword>
<accession>A0A4V6T6I6</accession>
<dbReference type="Gene3D" id="2.40.170.20">
    <property type="entry name" value="TonB-dependent receptor, beta-barrel domain"/>
    <property type="match status" value="1"/>
</dbReference>
<keyword evidence="9" id="KW-0406">Ion transport</keyword>
<dbReference type="InterPro" id="IPR010105">
    <property type="entry name" value="TonB_sidphr_rcpt"/>
</dbReference>
<keyword evidence="13 14" id="KW-0998">Cell outer membrane</keyword>
<feature type="domain" description="TonB-dependent receptor-like beta-barrel" evidence="17">
    <location>
        <begin position="263"/>
        <end position="685"/>
    </location>
</feature>
<dbReference type="GO" id="GO:0015891">
    <property type="term" value="P:siderophore transport"/>
    <property type="evidence" value="ECO:0007669"/>
    <property type="project" value="InterPro"/>
</dbReference>
<evidence type="ECO:0000256" key="1">
    <source>
        <dbReference type="ARBA" id="ARBA00004571"/>
    </source>
</evidence>
<dbReference type="Proteomes" id="UP000307378">
    <property type="component" value="Unassembled WGS sequence"/>
</dbReference>
<dbReference type="AlphaFoldDB" id="A0A4V6T6I6"/>
<evidence type="ECO:0000256" key="3">
    <source>
        <dbReference type="ARBA" id="ARBA00022448"/>
    </source>
</evidence>
<evidence type="ECO:0000256" key="6">
    <source>
        <dbReference type="ARBA" id="ARBA00022692"/>
    </source>
</evidence>
<comment type="caution">
    <text evidence="19">The sequence shown here is derived from an EMBL/GenBank/DDBJ whole genome shotgun (WGS) entry which is preliminary data.</text>
</comment>
<evidence type="ECO:0000256" key="9">
    <source>
        <dbReference type="ARBA" id="ARBA00023065"/>
    </source>
</evidence>
<dbReference type="GO" id="GO:0009279">
    <property type="term" value="C:cell outer membrane"/>
    <property type="evidence" value="ECO:0007669"/>
    <property type="project" value="UniProtKB-SubCell"/>
</dbReference>
<keyword evidence="6 14" id="KW-0812">Transmembrane</keyword>
<dbReference type="InterPro" id="IPR012910">
    <property type="entry name" value="Plug_dom"/>
</dbReference>
<keyword evidence="7 16" id="KW-0732">Signal</keyword>
<dbReference type="CDD" id="cd01347">
    <property type="entry name" value="ligand_gated_channel"/>
    <property type="match status" value="1"/>
</dbReference>
<evidence type="ECO:0000259" key="17">
    <source>
        <dbReference type="Pfam" id="PF00593"/>
    </source>
</evidence>
<dbReference type="InterPro" id="IPR000531">
    <property type="entry name" value="Beta-barrel_TonB"/>
</dbReference>
<evidence type="ECO:0000256" key="12">
    <source>
        <dbReference type="ARBA" id="ARBA00023170"/>
    </source>
</evidence>